<dbReference type="EMBL" id="FOHJ01000006">
    <property type="protein sequence ID" value="SET62155.1"/>
    <property type="molecule type" value="Genomic_DNA"/>
</dbReference>
<organism evidence="1 2">
    <name type="scientific">Salinibacillus kushneri</name>
    <dbReference type="NCBI Taxonomy" id="237682"/>
    <lineage>
        <taxon>Bacteria</taxon>
        <taxon>Bacillati</taxon>
        <taxon>Bacillota</taxon>
        <taxon>Bacilli</taxon>
        <taxon>Bacillales</taxon>
        <taxon>Bacillaceae</taxon>
        <taxon>Salinibacillus</taxon>
    </lineage>
</organism>
<proteinExistence type="predicted"/>
<gene>
    <name evidence="1" type="ORF">SAMN05421676_10699</name>
</gene>
<keyword evidence="2" id="KW-1185">Reference proteome</keyword>
<dbReference type="STRING" id="237682.SAMN05421676_10699"/>
<accession>A0A1I0FUS0</accession>
<reference evidence="2" key="1">
    <citation type="submission" date="2016-10" db="EMBL/GenBank/DDBJ databases">
        <authorList>
            <person name="Varghese N."/>
            <person name="Submissions S."/>
        </authorList>
    </citation>
    <scope>NUCLEOTIDE SEQUENCE [LARGE SCALE GENOMIC DNA]</scope>
    <source>
        <strain evidence="2">CGMCC 1.3566</strain>
    </source>
</reference>
<evidence type="ECO:0000313" key="2">
    <source>
        <dbReference type="Proteomes" id="UP000199095"/>
    </source>
</evidence>
<evidence type="ECO:0008006" key="3">
    <source>
        <dbReference type="Google" id="ProtNLM"/>
    </source>
</evidence>
<evidence type="ECO:0000313" key="1">
    <source>
        <dbReference type="EMBL" id="SET62155.1"/>
    </source>
</evidence>
<sequence length="111" mass="12957">MLRNNHKGFAFMDTLISFSFFLAITLTTLPIVQHIREEQYILHTRSQMVTELYNEMLKSVESYPVNKKISINHTKGTIEINVSHSITTGCITWQNVKSKQERKCFYAKKES</sequence>
<dbReference type="Proteomes" id="UP000199095">
    <property type="component" value="Unassembled WGS sequence"/>
</dbReference>
<dbReference type="AlphaFoldDB" id="A0A1I0FUS0"/>
<protein>
    <recommendedName>
        <fullName evidence="3">Competence protein ComGE</fullName>
    </recommendedName>
</protein>
<name>A0A1I0FUS0_9BACI</name>